<dbReference type="InterPro" id="IPR008991">
    <property type="entry name" value="Translation_prot_SH3-like_sf"/>
</dbReference>
<name>A0A3R5T7T4_9STRA</name>
<dbReference type="InterPro" id="IPR014722">
    <property type="entry name" value="Rib_uL2_dom2"/>
</dbReference>
<dbReference type="SMART" id="SM00739">
    <property type="entry name" value="KOW"/>
    <property type="match status" value="1"/>
</dbReference>
<evidence type="ECO:0000256" key="5">
    <source>
        <dbReference type="ARBA" id="ARBA00022980"/>
    </source>
</evidence>
<dbReference type="GO" id="GO:0003723">
    <property type="term" value="F:RNA binding"/>
    <property type="evidence" value="ECO:0007669"/>
    <property type="project" value="InterPro"/>
</dbReference>
<reference evidence="10" key="1">
    <citation type="journal article" date="2019" name="Genome Biol. Evol.">
        <title>Plastid Genomes and Proteins Illuminate the Evolution of Eustigmatophyte Algae and Their Bacterial Endosymbionts.</title>
        <authorList>
            <person name="Sevcikova T."/>
            <person name="Yurchenko T."/>
            <person name="Fawley K.P."/>
            <person name="Amaral R."/>
            <person name="Strnad H."/>
            <person name="Santos L.M."/>
            <person name="Fawley M.W."/>
            <person name="Elias M."/>
        </authorList>
    </citation>
    <scope>NUCLEOTIDE SEQUENCE</scope>
    <source>
        <strain evidence="10">CAUP Q 202</strain>
    </source>
</reference>
<keyword evidence="5 10" id="KW-0689">Ribosomal protein</keyword>
<evidence type="ECO:0000313" key="10">
    <source>
        <dbReference type="EMBL" id="QAA11217.1"/>
    </source>
</evidence>
<dbReference type="NCBIfam" id="TIGR01080">
    <property type="entry name" value="rplX_A_E"/>
    <property type="match status" value="1"/>
</dbReference>
<dbReference type="PROSITE" id="PS01108">
    <property type="entry name" value="RIBOSOMAL_L24"/>
    <property type="match status" value="1"/>
</dbReference>
<feature type="domain" description="KOW" evidence="9">
    <location>
        <begin position="48"/>
        <end position="75"/>
    </location>
</feature>
<comment type="subcellular location">
    <subcellularLocation>
        <location evidence="1">Plastid</location>
        <location evidence="1">Chloroplast</location>
    </subcellularLocation>
</comment>
<keyword evidence="4" id="KW-0934">Plastid</keyword>
<dbReference type="GO" id="GO:0003735">
    <property type="term" value="F:structural constituent of ribosome"/>
    <property type="evidence" value="ECO:0007669"/>
    <property type="project" value="InterPro"/>
</dbReference>
<dbReference type="FunFam" id="2.30.30.30:FF:000009">
    <property type="entry name" value="60S ribosomal protein L26"/>
    <property type="match status" value="1"/>
</dbReference>
<feature type="compositionally biased region" description="Basic and acidic residues" evidence="8">
    <location>
        <begin position="118"/>
        <end position="134"/>
    </location>
</feature>
<keyword evidence="6" id="KW-0687">Ribonucleoprotein</keyword>
<evidence type="ECO:0000256" key="7">
    <source>
        <dbReference type="ARBA" id="ARBA00035361"/>
    </source>
</evidence>
<evidence type="ECO:0000256" key="2">
    <source>
        <dbReference type="ARBA" id="ARBA00010618"/>
    </source>
</evidence>
<dbReference type="InterPro" id="IPR041988">
    <property type="entry name" value="Ribosomal_uL24_KOW"/>
</dbReference>
<organism evidence="10">
    <name type="scientific">Vischeria sp. CAUP Q 202</name>
    <dbReference type="NCBI Taxonomy" id="1805947"/>
    <lineage>
        <taxon>Eukaryota</taxon>
        <taxon>Sar</taxon>
        <taxon>Stramenopiles</taxon>
        <taxon>Ochrophyta</taxon>
        <taxon>Eustigmatophyceae</taxon>
        <taxon>Eustigmatales</taxon>
        <taxon>Chlorobotryaceae</taxon>
        <taxon>Vischeria</taxon>
    </lineage>
</organism>
<keyword evidence="3" id="KW-0150">Chloroplast</keyword>
<evidence type="ECO:0000256" key="6">
    <source>
        <dbReference type="ARBA" id="ARBA00023274"/>
    </source>
</evidence>
<dbReference type="CDD" id="cd06089">
    <property type="entry name" value="KOW_RPL26"/>
    <property type="match status" value="1"/>
</dbReference>
<dbReference type="InterPro" id="IPR005825">
    <property type="entry name" value="Ribosomal_uL24_CS"/>
</dbReference>
<dbReference type="PANTHER" id="PTHR11143">
    <property type="entry name" value="60S RIBOSOMAL PROTEIN L26 FAMILY MEMBER"/>
    <property type="match status" value="1"/>
</dbReference>
<dbReference type="GO" id="GO:0009507">
    <property type="term" value="C:chloroplast"/>
    <property type="evidence" value="ECO:0007669"/>
    <property type="project" value="UniProtKB-SubCell"/>
</dbReference>
<dbReference type="Pfam" id="PF00467">
    <property type="entry name" value="KOW"/>
    <property type="match status" value="1"/>
</dbReference>
<dbReference type="EMBL" id="MK281445">
    <property type="protein sequence ID" value="QAA11217.1"/>
    <property type="molecule type" value="mRNA"/>
</dbReference>
<comment type="similarity">
    <text evidence="2">Belongs to the universal ribosomal protein uL24 family.</text>
</comment>
<dbReference type="AlphaFoldDB" id="A0A3R5T7T4"/>
<protein>
    <recommendedName>
        <fullName evidence="7">50S ribosomal protein L24, chloroplastic</fullName>
    </recommendedName>
</protein>
<accession>A0A3R5T7T4</accession>
<sequence>MKYSPNVSSSRRKSRKAHFTAPSHVRRVIMSAPLSKELQAKHKVRSMPIRKDDEVTVVRGTFKNRDGKVVQVYRKKFVIHIDRITREKANGATVNVGIHPSKVVITKLKSNKSRKAILERKARKPAGDKGKFTEADVSNLGGVD</sequence>
<proteinExistence type="evidence at transcript level"/>
<dbReference type="InterPro" id="IPR005824">
    <property type="entry name" value="KOW"/>
</dbReference>
<evidence type="ECO:0000256" key="4">
    <source>
        <dbReference type="ARBA" id="ARBA00022640"/>
    </source>
</evidence>
<dbReference type="InterPro" id="IPR005756">
    <property type="entry name" value="Ribosomal_uL24_euk/arc"/>
</dbReference>
<dbReference type="GO" id="GO:0006412">
    <property type="term" value="P:translation"/>
    <property type="evidence" value="ECO:0007669"/>
    <property type="project" value="InterPro"/>
</dbReference>
<dbReference type="SUPFAM" id="SSF50104">
    <property type="entry name" value="Translation proteins SH3-like domain"/>
    <property type="match status" value="1"/>
</dbReference>
<evidence type="ECO:0000256" key="3">
    <source>
        <dbReference type="ARBA" id="ARBA00022528"/>
    </source>
</evidence>
<dbReference type="Pfam" id="PF16906">
    <property type="entry name" value="Ribosomal_L26"/>
    <property type="match status" value="1"/>
</dbReference>
<evidence type="ECO:0000256" key="8">
    <source>
        <dbReference type="SAM" id="MobiDB-lite"/>
    </source>
</evidence>
<dbReference type="Gene3D" id="2.30.30.30">
    <property type="match status" value="1"/>
</dbReference>
<evidence type="ECO:0000256" key="1">
    <source>
        <dbReference type="ARBA" id="ARBA00004229"/>
    </source>
</evidence>
<feature type="region of interest" description="Disordered" evidence="8">
    <location>
        <begin position="118"/>
        <end position="144"/>
    </location>
</feature>
<dbReference type="GO" id="GO:0015934">
    <property type="term" value="C:large ribosomal subunit"/>
    <property type="evidence" value="ECO:0007669"/>
    <property type="project" value="InterPro"/>
</dbReference>
<evidence type="ECO:0000259" key="9">
    <source>
        <dbReference type="SMART" id="SM00739"/>
    </source>
</evidence>